<evidence type="ECO:0000313" key="2">
    <source>
        <dbReference type="EMBL" id="KAB5588549.1"/>
    </source>
</evidence>
<feature type="region of interest" description="Disordered" evidence="1">
    <location>
        <begin position="243"/>
        <end position="271"/>
    </location>
</feature>
<evidence type="ECO:0000313" key="3">
    <source>
        <dbReference type="Proteomes" id="UP000383932"/>
    </source>
</evidence>
<sequence length="271" mass="29812">MDSTTPSKHALLNHNLTIAVSLTTFSCHKLGRILLATFPMPTSNTRYLVSLVLESTCRYFQEDKPLIDDHQLQDIAEFSDSVMALAARLEVDLRNERWTGQKLEDVRMMYTRIIFKFTNFLLDNTSGDPRVMIDGLTSSLHSAQTYFSTTDAMVLWSDVVYTAKHWEIWYAHSTTMPEPEDPTKLEKMLSKLSSGWSVVKGSGRGKRVGKRVEKKGEWDEAGAVVECGGSPVLVDAVECSSGVSDSGVSVGESESDCGSGSEVGDEVGVAL</sequence>
<accession>A0A5N5QA97</accession>
<dbReference type="EMBL" id="SSOP01000424">
    <property type="protein sequence ID" value="KAB5588549.1"/>
    <property type="molecule type" value="Genomic_DNA"/>
</dbReference>
<dbReference type="Proteomes" id="UP000383932">
    <property type="component" value="Unassembled WGS sequence"/>
</dbReference>
<protein>
    <submittedName>
        <fullName evidence="2">Uncharacterized protein</fullName>
    </submittedName>
</protein>
<comment type="caution">
    <text evidence="2">The sequence shown here is derived from an EMBL/GenBank/DDBJ whole genome shotgun (WGS) entry which is preliminary data.</text>
</comment>
<evidence type="ECO:0000256" key="1">
    <source>
        <dbReference type="SAM" id="MobiDB-lite"/>
    </source>
</evidence>
<keyword evidence="3" id="KW-1185">Reference proteome</keyword>
<name>A0A5N5QA97_9AGAM</name>
<dbReference type="OrthoDB" id="3326844at2759"/>
<reference evidence="2 3" key="1">
    <citation type="journal article" date="2019" name="Fungal Biol. Biotechnol.">
        <title>Draft genome sequence of fastidious pathogen Ceratobasidium theobromae, which causes vascular-streak dieback in Theobroma cacao.</title>
        <authorList>
            <person name="Ali S.S."/>
            <person name="Asman A."/>
            <person name="Shao J."/>
            <person name="Firmansyah A.P."/>
            <person name="Susilo A.W."/>
            <person name="Rosmana A."/>
            <person name="McMahon P."/>
            <person name="Junaid M."/>
            <person name="Guest D."/>
            <person name="Kheng T.Y."/>
            <person name="Meinhardt L.W."/>
            <person name="Bailey B.A."/>
        </authorList>
    </citation>
    <scope>NUCLEOTIDE SEQUENCE [LARGE SCALE GENOMIC DNA]</scope>
    <source>
        <strain evidence="2 3">CT2</strain>
    </source>
</reference>
<dbReference type="AlphaFoldDB" id="A0A5N5QA97"/>
<gene>
    <name evidence="2" type="ORF">CTheo_8007</name>
</gene>
<proteinExistence type="predicted"/>
<organism evidence="2 3">
    <name type="scientific">Ceratobasidium theobromae</name>
    <dbReference type="NCBI Taxonomy" id="1582974"/>
    <lineage>
        <taxon>Eukaryota</taxon>
        <taxon>Fungi</taxon>
        <taxon>Dikarya</taxon>
        <taxon>Basidiomycota</taxon>
        <taxon>Agaricomycotina</taxon>
        <taxon>Agaricomycetes</taxon>
        <taxon>Cantharellales</taxon>
        <taxon>Ceratobasidiaceae</taxon>
        <taxon>Ceratobasidium</taxon>
    </lineage>
</organism>